<evidence type="ECO:0000313" key="1">
    <source>
        <dbReference type="EMBL" id="RAH70067.1"/>
    </source>
</evidence>
<reference evidence="1" key="1">
    <citation type="submission" date="2018-02" db="EMBL/GenBank/DDBJ databases">
        <title>The genomes of Aspergillus section Nigri reveals drivers in fungal speciation.</title>
        <authorList>
            <consortium name="DOE Joint Genome Institute"/>
            <person name="Vesth T.C."/>
            <person name="Nybo J."/>
            <person name="Theobald S."/>
            <person name="Brandl J."/>
            <person name="Frisvad J.C."/>
            <person name="Nielsen K.F."/>
            <person name="Lyhne E.K."/>
            <person name="Kogle M.E."/>
            <person name="Kuo A."/>
            <person name="Riley R."/>
            <person name="Clum A."/>
            <person name="Nolan M."/>
            <person name="Lipzen A."/>
            <person name="Salamov A."/>
            <person name="Henrissat B."/>
            <person name="Wiebenga A."/>
            <person name="De vries R.P."/>
            <person name="Grigoriev I.V."/>
            <person name="Mortensen U.H."/>
            <person name="Andersen M.R."/>
            <person name="Baker S.E."/>
        </authorList>
    </citation>
    <scope>NUCLEOTIDE SEQUENCE</scope>
    <source>
        <strain evidence="1">CBS 121060</strain>
    </source>
</reference>
<evidence type="ECO:0000313" key="2">
    <source>
        <dbReference type="Proteomes" id="UP000249661"/>
    </source>
</evidence>
<proteinExistence type="predicted"/>
<dbReference type="EMBL" id="KZ824957">
    <property type="protein sequence ID" value="RAH70067.1"/>
    <property type="molecule type" value="Genomic_DNA"/>
</dbReference>
<dbReference type="Proteomes" id="UP000249661">
    <property type="component" value="Unassembled WGS sequence"/>
</dbReference>
<gene>
    <name evidence="1" type="ORF">BO66DRAFT_452116</name>
</gene>
<sequence length="480" mass="53817">MLPGRQSSFAAANKEQRSMELCYISLVSLHFRTKRDHNTLLYSPRQTVTMSNSNCDPGSESDSGLEQLHQIAEGGVETCIMEEIPILGSSDDGSMTSDGVHVVVVVEEMSGAYAEPEPRDSLLTMDSPPPVTFPVPEGNPLLESNVSCLLHSHGIGNFLAGETAQSILGSPILPRFSAWGVSDHQIDQAATVLREAKFPECKDFGPSPPGGKKKRPRCHALIDGPVWREQFPKPIHHFHTDHRYPTKACHSDSAQTQGIFLYRQSQLLDPDYPDPPAHPPTPDDPYYTVTCHRDLPERCSRQSHIRLNCRGRQSPEYYPVTMLRPERYAHNLVYLMLRDLGYSAYAWWEDEFRSLVTFSSLGGTQHELAWIRGGPWVQHVSEGSIRDWMALNRIPGNLSKKDASRRRATIRSRFATLYREMQSAGRLGQPLLSPIDVEEGTSQSDVEDLLARWANVSPVKNEDPDEDWAKSDRSGNCEVM</sequence>
<organism evidence="1 2">
    <name type="scientific">Aspergillus aculeatinus CBS 121060</name>
    <dbReference type="NCBI Taxonomy" id="1448322"/>
    <lineage>
        <taxon>Eukaryota</taxon>
        <taxon>Fungi</taxon>
        <taxon>Dikarya</taxon>
        <taxon>Ascomycota</taxon>
        <taxon>Pezizomycotina</taxon>
        <taxon>Eurotiomycetes</taxon>
        <taxon>Eurotiomycetidae</taxon>
        <taxon>Eurotiales</taxon>
        <taxon>Aspergillaceae</taxon>
        <taxon>Aspergillus</taxon>
        <taxon>Aspergillus subgen. Circumdati</taxon>
    </lineage>
</organism>
<accession>A0ACD1H907</accession>
<protein>
    <submittedName>
        <fullName evidence="1">Uncharacterized protein</fullName>
    </submittedName>
</protein>
<name>A0ACD1H907_9EURO</name>
<keyword evidence="2" id="KW-1185">Reference proteome</keyword>